<dbReference type="STRING" id="76193.A0A194QYA2"/>
<keyword evidence="4" id="KW-1133">Transmembrane helix</keyword>
<evidence type="ECO:0000313" key="8">
    <source>
        <dbReference type="EMBL" id="KPJ08556.1"/>
    </source>
</evidence>
<proteinExistence type="inferred from homology"/>
<keyword evidence="7" id="KW-0807">Transducer</keyword>
<reference evidence="8 9" key="1">
    <citation type="journal article" date="2015" name="Nat. Commun.">
        <title>Outbred genome sequencing and CRISPR/Cas9 gene editing in butterflies.</title>
        <authorList>
            <person name="Li X."/>
            <person name="Fan D."/>
            <person name="Zhang W."/>
            <person name="Liu G."/>
            <person name="Zhang L."/>
            <person name="Zhao L."/>
            <person name="Fang X."/>
            <person name="Chen L."/>
            <person name="Dong Y."/>
            <person name="Chen Y."/>
            <person name="Ding Y."/>
            <person name="Zhao R."/>
            <person name="Feng M."/>
            <person name="Zhu Y."/>
            <person name="Feng Y."/>
            <person name="Jiang X."/>
            <person name="Zhu D."/>
            <person name="Xiang H."/>
            <person name="Feng X."/>
            <person name="Li S."/>
            <person name="Wang J."/>
            <person name="Zhang G."/>
            <person name="Kronforst M.R."/>
            <person name="Wang W."/>
        </authorList>
    </citation>
    <scope>NUCLEOTIDE SEQUENCE [LARGE SCALE GENOMIC DNA]</scope>
    <source>
        <strain evidence="8">Ya'a_city_454_Pm</strain>
        <tissue evidence="8">Whole body</tissue>
    </source>
</reference>
<dbReference type="GO" id="GO:0004930">
    <property type="term" value="F:G protein-coupled receptor activity"/>
    <property type="evidence" value="ECO:0007669"/>
    <property type="project" value="UniProtKB-KW"/>
</dbReference>
<dbReference type="InterPro" id="IPR036272">
    <property type="entry name" value="Methuselah_N_sf"/>
</dbReference>
<evidence type="ECO:0000256" key="7">
    <source>
        <dbReference type="ARBA" id="ARBA00023224"/>
    </source>
</evidence>
<dbReference type="InParanoid" id="A0A194QYA2"/>
<evidence type="ECO:0000256" key="1">
    <source>
        <dbReference type="ARBA" id="ARBA00004127"/>
    </source>
</evidence>
<protein>
    <recommendedName>
        <fullName evidence="10">Methuselah N-terminal domain-containing protein</fullName>
    </recommendedName>
</protein>
<comment type="subcellular location">
    <subcellularLocation>
        <location evidence="1">Endomembrane system</location>
        <topology evidence="1">Multi-pass membrane protein</topology>
    </subcellularLocation>
</comment>
<keyword evidence="4" id="KW-0472">Membrane</keyword>
<name>A0A194QYA2_PAPMA</name>
<dbReference type="Proteomes" id="UP000053240">
    <property type="component" value="Unassembled WGS sequence"/>
</dbReference>
<dbReference type="EMBL" id="KQ461154">
    <property type="protein sequence ID" value="KPJ08556.1"/>
    <property type="molecule type" value="Genomic_DNA"/>
</dbReference>
<evidence type="ECO:0000256" key="3">
    <source>
        <dbReference type="ARBA" id="ARBA00022692"/>
    </source>
</evidence>
<evidence type="ECO:0008006" key="10">
    <source>
        <dbReference type="Google" id="ProtNLM"/>
    </source>
</evidence>
<evidence type="ECO:0000313" key="9">
    <source>
        <dbReference type="Proteomes" id="UP000053240"/>
    </source>
</evidence>
<evidence type="ECO:0000256" key="6">
    <source>
        <dbReference type="ARBA" id="ARBA00023170"/>
    </source>
</evidence>
<keyword evidence="9" id="KW-1185">Reference proteome</keyword>
<comment type="similarity">
    <text evidence="2">Belongs to the G-protein coupled receptor 2 family. Mth subfamily.</text>
</comment>
<organism evidence="8 9">
    <name type="scientific">Papilio machaon</name>
    <name type="common">Old World swallowtail butterfly</name>
    <dbReference type="NCBI Taxonomy" id="76193"/>
    <lineage>
        <taxon>Eukaryota</taxon>
        <taxon>Metazoa</taxon>
        <taxon>Ecdysozoa</taxon>
        <taxon>Arthropoda</taxon>
        <taxon>Hexapoda</taxon>
        <taxon>Insecta</taxon>
        <taxon>Pterygota</taxon>
        <taxon>Neoptera</taxon>
        <taxon>Endopterygota</taxon>
        <taxon>Lepidoptera</taxon>
        <taxon>Glossata</taxon>
        <taxon>Ditrysia</taxon>
        <taxon>Papilionoidea</taxon>
        <taxon>Papilionidae</taxon>
        <taxon>Papilioninae</taxon>
        <taxon>Papilio</taxon>
    </lineage>
</organism>
<evidence type="ECO:0000256" key="2">
    <source>
        <dbReference type="ARBA" id="ARBA00008979"/>
    </source>
</evidence>
<sequence>MTYSRKKKELKDISFLNFGQGWLQNPCKRTESLNITNGVVFDNGTVLFNGVQYTRETWYDLEEDGVVTRYGCPCIGRTCLWKCCGEGQAFFNKSCLDTDYSAANPFNPPVHKGKDQVDFASNKFFYMYTKLCTERYLVDPNTGLEDIFIQEHLAISDQFESTDQPRILQL</sequence>
<dbReference type="AlphaFoldDB" id="A0A194QYA2"/>
<keyword evidence="5" id="KW-0297">G-protein coupled receptor</keyword>
<keyword evidence="3" id="KW-0812">Transmembrane</keyword>
<keyword evidence="6" id="KW-0675">Receptor</keyword>
<dbReference type="SUPFAM" id="SSF63877">
    <property type="entry name" value="Methuselah ectodomain"/>
    <property type="match status" value="1"/>
</dbReference>
<dbReference type="GO" id="GO:0012505">
    <property type="term" value="C:endomembrane system"/>
    <property type="evidence" value="ECO:0007669"/>
    <property type="project" value="UniProtKB-SubCell"/>
</dbReference>
<gene>
    <name evidence="8" type="ORF">RR48_12309</name>
</gene>
<accession>A0A194QYA2</accession>
<evidence type="ECO:0000256" key="5">
    <source>
        <dbReference type="ARBA" id="ARBA00023040"/>
    </source>
</evidence>
<evidence type="ECO:0000256" key="4">
    <source>
        <dbReference type="ARBA" id="ARBA00022989"/>
    </source>
</evidence>